<keyword evidence="2" id="KW-0472">Membrane</keyword>
<keyword evidence="4" id="KW-1185">Reference proteome</keyword>
<dbReference type="EMBL" id="SZYD01000004">
    <property type="protein sequence ID" value="KAD6454231.1"/>
    <property type="molecule type" value="Genomic_DNA"/>
</dbReference>
<sequence>MVKEYKVNGVTYVDHTSTEEIIPLDDIDSEDEATSQLRAVNLGAPTTDGQPKQPHFEIGESSKARDPPTETVLRALHTYLAHPGSGECSVSSGNPDDSRTWVLLDYTMENNRNHYVVRHIPLVVLSDSDTNPSENSDNSSDNENVVTIEHSIQNQGQETREPRPFPLGRGGGRGAWRGGIRYTVRKTTGLPRQRQLVSRDLEPSAPAMERGESSHGMNAPDFVSRRLFDEWRSAHQQECNHVAHQAQELTDNWSELEETVLINDMGLARVREEIRRGKKWVVAAAAITWVVMIGIAAFIYKMPPKRRGRKLKIVQFEEDAGNNEPPHTEAPLSIEDVVRIVAEQLKTTFPCQQTCTNGSGSHHGPIIVERGTAKEINHKGCSYKSFVSCKSKDFHGMEGAIGILEWIEKMESVISISYCLG</sequence>
<comment type="caution">
    <text evidence="3">The sequence shown here is derived from an EMBL/GenBank/DDBJ whole genome shotgun (WGS) entry which is preliminary data.</text>
</comment>
<feature type="compositionally biased region" description="Basic and acidic residues" evidence="1">
    <location>
        <begin position="54"/>
        <end position="67"/>
    </location>
</feature>
<keyword evidence="2" id="KW-1133">Transmembrane helix</keyword>
<evidence type="ECO:0000313" key="4">
    <source>
        <dbReference type="Proteomes" id="UP000326396"/>
    </source>
</evidence>
<evidence type="ECO:0000256" key="1">
    <source>
        <dbReference type="SAM" id="MobiDB-lite"/>
    </source>
</evidence>
<reference evidence="3 4" key="1">
    <citation type="submission" date="2019-05" db="EMBL/GenBank/DDBJ databases">
        <title>Mikania micrantha, genome provides insights into the molecular mechanism of rapid growth.</title>
        <authorList>
            <person name="Liu B."/>
        </authorList>
    </citation>
    <scope>NUCLEOTIDE SEQUENCE [LARGE SCALE GENOMIC DNA]</scope>
    <source>
        <strain evidence="3">NLD-2019</strain>
        <tissue evidence="3">Leaf</tissue>
    </source>
</reference>
<proteinExistence type="predicted"/>
<accession>A0A5N6PJP7</accession>
<dbReference type="Proteomes" id="UP000326396">
    <property type="component" value="Linkage Group LG12"/>
</dbReference>
<organism evidence="3 4">
    <name type="scientific">Mikania micrantha</name>
    <name type="common">bitter vine</name>
    <dbReference type="NCBI Taxonomy" id="192012"/>
    <lineage>
        <taxon>Eukaryota</taxon>
        <taxon>Viridiplantae</taxon>
        <taxon>Streptophyta</taxon>
        <taxon>Embryophyta</taxon>
        <taxon>Tracheophyta</taxon>
        <taxon>Spermatophyta</taxon>
        <taxon>Magnoliopsida</taxon>
        <taxon>eudicotyledons</taxon>
        <taxon>Gunneridae</taxon>
        <taxon>Pentapetalae</taxon>
        <taxon>asterids</taxon>
        <taxon>campanulids</taxon>
        <taxon>Asterales</taxon>
        <taxon>Asteraceae</taxon>
        <taxon>Asteroideae</taxon>
        <taxon>Heliantheae alliance</taxon>
        <taxon>Eupatorieae</taxon>
        <taxon>Mikania</taxon>
    </lineage>
</organism>
<gene>
    <name evidence="3" type="ORF">E3N88_08937</name>
</gene>
<protein>
    <submittedName>
        <fullName evidence="3">Uncharacterized protein</fullName>
    </submittedName>
</protein>
<feature type="transmembrane region" description="Helical" evidence="2">
    <location>
        <begin position="280"/>
        <end position="300"/>
    </location>
</feature>
<feature type="region of interest" description="Disordered" evidence="1">
    <location>
        <begin position="42"/>
        <end position="67"/>
    </location>
</feature>
<evidence type="ECO:0000313" key="3">
    <source>
        <dbReference type="EMBL" id="KAD6454231.1"/>
    </source>
</evidence>
<evidence type="ECO:0000256" key="2">
    <source>
        <dbReference type="SAM" id="Phobius"/>
    </source>
</evidence>
<name>A0A5N6PJP7_9ASTR</name>
<feature type="region of interest" description="Disordered" evidence="1">
    <location>
        <begin position="152"/>
        <end position="176"/>
    </location>
</feature>
<keyword evidence="2" id="KW-0812">Transmembrane</keyword>
<dbReference type="AlphaFoldDB" id="A0A5N6PJP7"/>
<feature type="region of interest" description="Disordered" evidence="1">
    <location>
        <begin position="200"/>
        <end position="219"/>
    </location>
</feature>